<sequence length="228" mass="25401">MSEHPLTPRHADLFLRAVVDTTALPWVASPEPTVQRKLIERAGGDGTRATSLVRFAPGARFPEHIHHGGEEFLVLEGSFCDETGCFPVGSYVRNPPGSRHAPSAPDGCVIFVKLHHLPDGETEQIVVNTRETCWQPGLVDGLEVMPLGSFEGEHTALVRWQPETYFQPHHHFGGEEIFVLEGTFSDEHGDYPAGSWLRSPHWSRHAPFSRTGCTIWVKTGHLPIPDHW</sequence>
<dbReference type="EMBL" id="CP016027">
    <property type="protein sequence ID" value="ANJ66983.1"/>
    <property type="molecule type" value="Genomic_DNA"/>
</dbReference>
<feature type="domain" description="ChrR-like cupin" evidence="1">
    <location>
        <begin position="16"/>
        <end position="117"/>
    </location>
</feature>
<dbReference type="InterPro" id="IPR025979">
    <property type="entry name" value="ChrR-like_cupin_dom"/>
</dbReference>
<dbReference type="Proteomes" id="UP000078596">
    <property type="component" value="Chromosome"/>
</dbReference>
<protein>
    <submittedName>
        <fullName evidence="2">Cupin</fullName>
    </submittedName>
</protein>
<dbReference type="InterPro" id="IPR014710">
    <property type="entry name" value="RmlC-like_jellyroll"/>
</dbReference>
<organism evidence="2 3">
    <name type="scientific">Halothiobacillus diazotrophicus</name>
    <dbReference type="NCBI Taxonomy" id="1860122"/>
    <lineage>
        <taxon>Bacteria</taxon>
        <taxon>Pseudomonadati</taxon>
        <taxon>Pseudomonadota</taxon>
        <taxon>Gammaproteobacteria</taxon>
        <taxon>Chromatiales</taxon>
        <taxon>Halothiobacillaceae</taxon>
        <taxon>Halothiobacillus</taxon>
    </lineage>
</organism>
<dbReference type="KEGG" id="haz:A9404_05945"/>
<gene>
    <name evidence="2" type="ORF">A9404_05945</name>
</gene>
<evidence type="ECO:0000313" key="2">
    <source>
        <dbReference type="EMBL" id="ANJ66983.1"/>
    </source>
</evidence>
<feature type="domain" description="ChrR-like cupin" evidence="1">
    <location>
        <begin position="123"/>
        <end position="222"/>
    </location>
</feature>
<dbReference type="STRING" id="1860122.A9404_05945"/>
<reference evidence="2 3" key="1">
    <citation type="submission" date="2016-06" db="EMBL/GenBank/DDBJ databases">
        <title>Insight into the functional genes involving in sulfur oxidation in Pearl River water.</title>
        <authorList>
            <person name="Luo J."/>
            <person name="Tan X."/>
            <person name="Lin W."/>
        </authorList>
    </citation>
    <scope>NUCLEOTIDE SEQUENCE [LARGE SCALE GENOMIC DNA]</scope>
    <source>
        <strain evidence="2 3">LS2</strain>
    </source>
</reference>
<dbReference type="InterPro" id="IPR011051">
    <property type="entry name" value="RmlC_Cupin_sf"/>
</dbReference>
<dbReference type="RefSeq" id="WP_066099345.1">
    <property type="nucleotide sequence ID" value="NZ_CP016027.1"/>
</dbReference>
<accession>A0A191ZGJ5</accession>
<dbReference type="OrthoDB" id="9801227at2"/>
<dbReference type="CDD" id="cd20303">
    <property type="entry name" value="cupin_ChrR_1"/>
    <property type="match status" value="2"/>
</dbReference>
<proteinExistence type="predicted"/>
<dbReference type="Pfam" id="PF12973">
    <property type="entry name" value="Cupin_7"/>
    <property type="match status" value="2"/>
</dbReference>
<evidence type="ECO:0000313" key="3">
    <source>
        <dbReference type="Proteomes" id="UP000078596"/>
    </source>
</evidence>
<dbReference type="SUPFAM" id="SSF51182">
    <property type="entry name" value="RmlC-like cupins"/>
    <property type="match status" value="2"/>
</dbReference>
<name>A0A191ZGJ5_9GAMM</name>
<dbReference type="Gene3D" id="2.60.120.10">
    <property type="entry name" value="Jelly Rolls"/>
    <property type="match status" value="2"/>
</dbReference>
<keyword evidence="3" id="KW-1185">Reference proteome</keyword>
<dbReference type="AlphaFoldDB" id="A0A191ZGJ5"/>
<evidence type="ECO:0000259" key="1">
    <source>
        <dbReference type="Pfam" id="PF12973"/>
    </source>
</evidence>